<evidence type="ECO:0000256" key="14">
    <source>
        <dbReference type="ARBA" id="ARBA00040215"/>
    </source>
</evidence>
<evidence type="ECO:0000256" key="6">
    <source>
        <dbReference type="ARBA" id="ARBA00022970"/>
    </source>
</evidence>
<dbReference type="EMBL" id="JAANIC010000747">
    <property type="protein sequence ID" value="KAG5347390.1"/>
    <property type="molecule type" value="Genomic_DNA"/>
</dbReference>
<dbReference type="GO" id="GO:0005283">
    <property type="term" value="F:amino acid:sodium symporter activity"/>
    <property type="evidence" value="ECO:0007669"/>
    <property type="project" value="TreeGrafter"/>
</dbReference>
<name>A0A836K8L3_9HYME</name>
<evidence type="ECO:0000256" key="4">
    <source>
        <dbReference type="ARBA" id="ARBA00022692"/>
    </source>
</evidence>
<evidence type="ECO:0000256" key="15">
    <source>
        <dbReference type="PIRSR" id="PIRSR600175-1"/>
    </source>
</evidence>
<evidence type="ECO:0000256" key="11">
    <source>
        <dbReference type="ARBA" id="ARBA00023180"/>
    </source>
</evidence>
<dbReference type="InterPro" id="IPR037272">
    <property type="entry name" value="SNS_sf"/>
</dbReference>
<evidence type="ECO:0000256" key="5">
    <source>
        <dbReference type="ARBA" id="ARBA00022847"/>
    </source>
</evidence>
<keyword evidence="8 15" id="KW-0915">Sodium</keyword>
<comment type="function">
    <text evidence="13">Unusual broad substrate spectrum amino acid:sodium cotransporter that promotes absorption of the D isomers of essential amino acids. Neutral amino acids are the preferred substrates, especially methionine and phenylalanine.</text>
</comment>
<evidence type="ECO:0000313" key="19">
    <source>
        <dbReference type="Proteomes" id="UP000669903"/>
    </source>
</evidence>
<keyword evidence="6" id="KW-0029">Amino-acid transport</keyword>
<feature type="binding site" evidence="15">
    <location>
        <position position="12"/>
    </location>
    <ligand>
        <name>Na(+)</name>
        <dbReference type="ChEBI" id="CHEBI:29101"/>
        <label>1</label>
    </ligand>
</feature>
<feature type="transmembrane region" description="Helical" evidence="17">
    <location>
        <begin position="25"/>
        <end position="46"/>
    </location>
</feature>
<dbReference type="SUPFAM" id="SSF161070">
    <property type="entry name" value="SNF-like"/>
    <property type="match status" value="1"/>
</dbReference>
<evidence type="ECO:0000256" key="1">
    <source>
        <dbReference type="ARBA" id="ARBA00004141"/>
    </source>
</evidence>
<feature type="non-terminal residue" evidence="18">
    <location>
        <position position="205"/>
    </location>
</feature>
<dbReference type="PANTHER" id="PTHR11616:SF321">
    <property type="entry name" value="SODIUM-DEPENDENT NUTRIENT AMINO ACID TRANSPORTER 1-RELATED"/>
    <property type="match status" value="1"/>
</dbReference>
<keyword evidence="16" id="KW-1015">Disulfide bond</keyword>
<dbReference type="GO" id="GO:0046872">
    <property type="term" value="F:metal ion binding"/>
    <property type="evidence" value="ECO:0007669"/>
    <property type="project" value="UniProtKB-KW"/>
</dbReference>
<accession>A0A836K8L3</accession>
<evidence type="ECO:0000256" key="2">
    <source>
        <dbReference type="ARBA" id="ARBA00006459"/>
    </source>
</evidence>
<feature type="transmembrane region" description="Helical" evidence="17">
    <location>
        <begin position="85"/>
        <end position="103"/>
    </location>
</feature>
<dbReference type="GO" id="GO:0015179">
    <property type="term" value="F:L-amino acid transmembrane transporter activity"/>
    <property type="evidence" value="ECO:0007669"/>
    <property type="project" value="TreeGrafter"/>
</dbReference>
<evidence type="ECO:0000256" key="7">
    <source>
        <dbReference type="ARBA" id="ARBA00022989"/>
    </source>
</evidence>
<keyword evidence="3" id="KW-0813">Transport</keyword>
<keyword evidence="7 17" id="KW-1133">Transmembrane helix</keyword>
<evidence type="ECO:0000256" key="16">
    <source>
        <dbReference type="PIRSR" id="PIRSR600175-2"/>
    </source>
</evidence>
<evidence type="ECO:0000256" key="10">
    <source>
        <dbReference type="ARBA" id="ARBA00023136"/>
    </source>
</evidence>
<evidence type="ECO:0000313" key="18">
    <source>
        <dbReference type="EMBL" id="KAG5347390.1"/>
    </source>
</evidence>
<keyword evidence="12" id="KW-0739">Sodium transport</keyword>
<evidence type="ECO:0000256" key="3">
    <source>
        <dbReference type="ARBA" id="ARBA00022448"/>
    </source>
</evidence>
<dbReference type="InterPro" id="IPR000175">
    <property type="entry name" value="Na/ntran_symport"/>
</dbReference>
<evidence type="ECO:0000256" key="17">
    <source>
        <dbReference type="SAM" id="Phobius"/>
    </source>
</evidence>
<feature type="transmembrane region" description="Helical" evidence="17">
    <location>
        <begin position="148"/>
        <end position="168"/>
    </location>
</feature>
<keyword evidence="4 17" id="KW-0812">Transmembrane</keyword>
<proteinExistence type="inferred from homology"/>
<evidence type="ECO:0000256" key="9">
    <source>
        <dbReference type="ARBA" id="ARBA00023065"/>
    </source>
</evidence>
<protein>
    <recommendedName>
        <fullName evidence="14">Sodium-dependent nutrient amino acid transporter 1</fullName>
    </recommendedName>
</protein>
<dbReference type="PROSITE" id="PS50267">
    <property type="entry name" value="NA_NEUROTRAN_SYMP_3"/>
    <property type="match status" value="1"/>
</dbReference>
<keyword evidence="9" id="KW-0406">Ion transport</keyword>
<dbReference type="Proteomes" id="UP000669903">
    <property type="component" value="Unassembled WGS sequence"/>
</dbReference>
<comment type="caution">
    <text evidence="18">The sequence shown here is derived from an EMBL/GenBank/DDBJ whole genome shotgun (WGS) entry which is preliminary data.</text>
</comment>
<evidence type="ECO:0000256" key="8">
    <source>
        <dbReference type="ARBA" id="ARBA00023053"/>
    </source>
</evidence>
<dbReference type="GO" id="GO:0005886">
    <property type="term" value="C:plasma membrane"/>
    <property type="evidence" value="ECO:0007669"/>
    <property type="project" value="TreeGrafter"/>
</dbReference>
<sequence length="205" mass="23553">MSCVAFSIGLGNIWRFPYTVYENDGGAFLILYILVLFIVGKSFYYIEMITTGEQAKNGSRSSADPYFRKYVLNEMGIEDGLGLSSWKLVLALLASWIFVYVVIGKSVKSQKTCRDCTNVTSLDLCTSLMADTTIFEIFDNLVHENDNIIPQFLVTLFFLMLFVLNINLINMFKPSADWGPKDLKKYNKWRDFKHSKKISRVWAKK</sequence>
<gene>
    <name evidence="18" type="primary">Naat1_2</name>
    <name evidence="18" type="ORF">G6Z76_0003410</name>
</gene>
<evidence type="ECO:0000256" key="13">
    <source>
        <dbReference type="ARBA" id="ARBA00037785"/>
    </source>
</evidence>
<keyword evidence="5" id="KW-0769">Symport</keyword>
<keyword evidence="19" id="KW-1185">Reference proteome</keyword>
<comment type="similarity">
    <text evidence="2">Belongs to the sodium:neurotransmitter symporter (SNF) (TC 2.A.22) family.</text>
</comment>
<dbReference type="AlphaFoldDB" id="A0A836K8L3"/>
<dbReference type="Pfam" id="PF00209">
    <property type="entry name" value="SNF"/>
    <property type="match status" value="1"/>
</dbReference>
<dbReference type="GO" id="GO:0089718">
    <property type="term" value="P:amino acid import across plasma membrane"/>
    <property type="evidence" value="ECO:0007669"/>
    <property type="project" value="TreeGrafter"/>
</dbReference>
<evidence type="ECO:0000256" key="12">
    <source>
        <dbReference type="ARBA" id="ARBA00023201"/>
    </source>
</evidence>
<comment type="subcellular location">
    <subcellularLocation>
        <location evidence="1">Membrane</location>
        <topology evidence="1">Multi-pass membrane protein</topology>
    </subcellularLocation>
</comment>
<dbReference type="PANTHER" id="PTHR11616">
    <property type="entry name" value="SODIUM/CHLORIDE DEPENDENT TRANSPORTER"/>
    <property type="match status" value="1"/>
</dbReference>
<organism evidence="18 19">
    <name type="scientific">Acromyrmex charruanus</name>
    <dbReference type="NCBI Taxonomy" id="2715315"/>
    <lineage>
        <taxon>Eukaryota</taxon>
        <taxon>Metazoa</taxon>
        <taxon>Ecdysozoa</taxon>
        <taxon>Arthropoda</taxon>
        <taxon>Hexapoda</taxon>
        <taxon>Insecta</taxon>
        <taxon>Pterygota</taxon>
        <taxon>Neoptera</taxon>
        <taxon>Endopterygota</taxon>
        <taxon>Hymenoptera</taxon>
        <taxon>Apocrita</taxon>
        <taxon>Aculeata</taxon>
        <taxon>Formicoidea</taxon>
        <taxon>Formicidae</taxon>
        <taxon>Myrmicinae</taxon>
        <taxon>Acromyrmex</taxon>
    </lineage>
</organism>
<feature type="disulfide bond" evidence="16">
    <location>
        <begin position="116"/>
        <end position="125"/>
    </location>
</feature>
<keyword evidence="10 17" id="KW-0472">Membrane</keyword>
<reference evidence="18" key="1">
    <citation type="submission" date="2020-03" db="EMBL/GenBank/DDBJ databases">
        <title>Relaxed selection underlies rapid genomic changes in the transitions from sociality to social parasitism in ants.</title>
        <authorList>
            <person name="Bi X."/>
        </authorList>
    </citation>
    <scope>NUCLEOTIDE SEQUENCE</scope>
    <source>
        <strain evidence="18">BGI-DK2014a</strain>
        <tissue evidence="18">Whole body</tissue>
    </source>
</reference>
<feature type="non-terminal residue" evidence="18">
    <location>
        <position position="1"/>
    </location>
</feature>
<keyword evidence="11" id="KW-0325">Glycoprotein</keyword>
<keyword evidence="15" id="KW-0479">Metal-binding</keyword>